<keyword evidence="4" id="KW-0444">Lipid biosynthesis</keyword>
<feature type="binding site" evidence="17">
    <location>
        <position position="77"/>
    </location>
    <ligand>
        <name>ATP</name>
        <dbReference type="ChEBI" id="CHEBI:30616"/>
    </ligand>
</feature>
<dbReference type="GO" id="GO:0005524">
    <property type="term" value="F:ATP binding"/>
    <property type="evidence" value="ECO:0007669"/>
    <property type="project" value="UniProtKB-KW"/>
</dbReference>
<feature type="binding site" evidence="17">
    <location>
        <begin position="95"/>
        <end position="96"/>
    </location>
    <ligand>
        <name>ATP</name>
        <dbReference type="ChEBI" id="CHEBI:30616"/>
    </ligand>
</feature>
<evidence type="ECO:0000256" key="9">
    <source>
        <dbReference type="ARBA" id="ARBA00022840"/>
    </source>
</evidence>
<dbReference type="InterPro" id="IPR000829">
    <property type="entry name" value="DAGK"/>
</dbReference>
<feature type="transmembrane region" description="Helical" evidence="19">
    <location>
        <begin position="57"/>
        <end position="76"/>
    </location>
</feature>
<evidence type="ECO:0000256" key="11">
    <source>
        <dbReference type="ARBA" id="ARBA00023098"/>
    </source>
</evidence>
<dbReference type="PANTHER" id="PTHR34299:SF1">
    <property type="entry name" value="DIACYLGLYCEROL KINASE"/>
    <property type="match status" value="1"/>
</dbReference>
<keyword evidence="6 19" id="KW-0812">Transmembrane</keyword>
<evidence type="ECO:0000256" key="17">
    <source>
        <dbReference type="PIRSR" id="PIRSR600829-3"/>
    </source>
</evidence>
<evidence type="ECO:0000256" key="16">
    <source>
        <dbReference type="PIRSR" id="PIRSR600829-2"/>
    </source>
</evidence>
<evidence type="ECO:0000313" key="20">
    <source>
        <dbReference type="EMBL" id="GER69588.1"/>
    </source>
</evidence>
<evidence type="ECO:0000256" key="3">
    <source>
        <dbReference type="ARBA" id="ARBA00022475"/>
    </source>
</evidence>
<dbReference type="CDD" id="cd14265">
    <property type="entry name" value="UDPK_IM_like"/>
    <property type="match status" value="1"/>
</dbReference>
<evidence type="ECO:0000256" key="2">
    <source>
        <dbReference type="ARBA" id="ARBA00005967"/>
    </source>
</evidence>
<feature type="binding site" evidence="18">
    <location>
        <position position="77"/>
    </location>
    <ligand>
        <name>a divalent metal cation</name>
        <dbReference type="ChEBI" id="CHEBI:60240"/>
    </ligand>
</feature>
<feature type="transmembrane region" description="Helical" evidence="19">
    <location>
        <begin position="97"/>
        <end position="118"/>
    </location>
</feature>
<name>A0A5J4JGV5_9BACI</name>
<evidence type="ECO:0000256" key="1">
    <source>
        <dbReference type="ARBA" id="ARBA00004651"/>
    </source>
</evidence>
<feature type="binding site" evidence="16">
    <location>
        <position position="70"/>
    </location>
    <ligand>
        <name>substrate</name>
    </ligand>
</feature>
<dbReference type="PROSITE" id="PS01069">
    <property type="entry name" value="DAGK_PROKAR"/>
    <property type="match status" value="1"/>
</dbReference>
<keyword evidence="18" id="KW-0460">Magnesium</keyword>
<dbReference type="PANTHER" id="PTHR34299">
    <property type="entry name" value="DIACYLGLYCEROL KINASE"/>
    <property type="match status" value="1"/>
</dbReference>
<dbReference type="InterPro" id="IPR036945">
    <property type="entry name" value="DAGK_sf"/>
</dbReference>
<feature type="active site" description="Proton acceptor" evidence="15">
    <location>
        <position position="70"/>
    </location>
</feature>
<dbReference type="InterPro" id="IPR033717">
    <property type="entry name" value="UDPK"/>
</dbReference>
<reference evidence="20 21" key="1">
    <citation type="submission" date="2019-09" db="EMBL/GenBank/DDBJ databases">
        <title>Draft genome sequence of Bacillus sp. JC-7.</title>
        <authorList>
            <person name="Tanaka N."/>
            <person name="Shiwa Y."/>
            <person name="Fujita N."/>
            <person name="Tanasupawat S."/>
        </authorList>
    </citation>
    <scope>NUCLEOTIDE SEQUENCE [LARGE SCALE GENOMIC DNA]</scope>
    <source>
        <strain evidence="20 21">JC-7</strain>
    </source>
</reference>
<protein>
    <submittedName>
        <fullName evidence="20">Undecaprenol kinase</fullName>
    </submittedName>
</protein>
<evidence type="ECO:0000256" key="6">
    <source>
        <dbReference type="ARBA" id="ARBA00022692"/>
    </source>
</evidence>
<keyword evidence="9 17" id="KW-0067">ATP-binding</keyword>
<keyword evidence="18" id="KW-0479">Metal-binding</keyword>
<evidence type="ECO:0000256" key="5">
    <source>
        <dbReference type="ARBA" id="ARBA00022679"/>
    </source>
</evidence>
<dbReference type="RefSeq" id="WP_151679821.1">
    <property type="nucleotide sequence ID" value="NZ_BKZP01000012.1"/>
</dbReference>
<dbReference type="AlphaFoldDB" id="A0A5J4JGV5"/>
<evidence type="ECO:0000256" key="14">
    <source>
        <dbReference type="ARBA" id="ARBA00023264"/>
    </source>
</evidence>
<comment type="subcellular location">
    <subcellularLocation>
        <location evidence="1">Cell membrane</location>
        <topology evidence="1">Multi-pass membrane protein</topology>
    </subcellularLocation>
</comment>
<keyword evidence="13" id="KW-0594">Phospholipid biosynthesis</keyword>
<keyword evidence="14" id="KW-1208">Phospholipid metabolism</keyword>
<dbReference type="GO" id="GO:0046872">
    <property type="term" value="F:metal ion binding"/>
    <property type="evidence" value="ECO:0007669"/>
    <property type="project" value="UniProtKB-KW"/>
</dbReference>
<comment type="caution">
    <text evidence="20">The sequence shown here is derived from an EMBL/GenBank/DDBJ whole genome shotgun (WGS) entry which is preliminary data.</text>
</comment>
<keyword evidence="10 19" id="KW-1133">Transmembrane helix</keyword>
<evidence type="ECO:0000256" key="8">
    <source>
        <dbReference type="ARBA" id="ARBA00022777"/>
    </source>
</evidence>
<keyword evidence="8 20" id="KW-0418">Kinase</keyword>
<feature type="binding site" evidence="18">
    <location>
        <position position="29"/>
    </location>
    <ligand>
        <name>a divalent metal cation</name>
        <dbReference type="ChEBI" id="CHEBI:60240"/>
    </ligand>
</feature>
<evidence type="ECO:0000256" key="18">
    <source>
        <dbReference type="PIRSR" id="PIRSR600829-4"/>
    </source>
</evidence>
<evidence type="ECO:0000256" key="12">
    <source>
        <dbReference type="ARBA" id="ARBA00023136"/>
    </source>
</evidence>
<evidence type="ECO:0000256" key="19">
    <source>
        <dbReference type="SAM" id="Phobius"/>
    </source>
</evidence>
<dbReference type="GO" id="GO:0016301">
    <property type="term" value="F:kinase activity"/>
    <property type="evidence" value="ECO:0007669"/>
    <property type="project" value="UniProtKB-KW"/>
</dbReference>
<dbReference type="Proteomes" id="UP000391919">
    <property type="component" value="Unassembled WGS sequence"/>
</dbReference>
<proteinExistence type="inferred from homology"/>
<gene>
    <name evidence="20" type="primary">dgkA</name>
    <name evidence="20" type="ORF">BpJC7_08910</name>
</gene>
<dbReference type="Gene3D" id="1.10.287.3610">
    <property type="match status" value="1"/>
</dbReference>
<dbReference type="Pfam" id="PF01219">
    <property type="entry name" value="DAGK_prokar"/>
    <property type="match status" value="1"/>
</dbReference>
<evidence type="ECO:0000256" key="7">
    <source>
        <dbReference type="ARBA" id="ARBA00022741"/>
    </source>
</evidence>
<evidence type="ECO:0000256" key="10">
    <source>
        <dbReference type="ARBA" id="ARBA00022989"/>
    </source>
</evidence>
<keyword evidence="5" id="KW-0808">Transferase</keyword>
<evidence type="ECO:0000256" key="13">
    <source>
        <dbReference type="ARBA" id="ARBA00023209"/>
    </source>
</evidence>
<keyword evidence="21" id="KW-1185">Reference proteome</keyword>
<sequence length="130" mass="14441">MGSKGKNIPKYRTPFRPALEGVWQTIRRERNFRFHLFAAFCAVLLGFFFSLSKAEWIAVLFSIFGVFSMELMNTAVERTVDLADGRYHPLAKQAKDAAAAAVLMAAVLAAIIGCIVFLPKLLHLFEGAAF</sequence>
<organism evidence="20 21">
    <name type="scientific">Weizmannia acidilactici</name>
    <dbReference type="NCBI Taxonomy" id="2607726"/>
    <lineage>
        <taxon>Bacteria</taxon>
        <taxon>Bacillati</taxon>
        <taxon>Bacillota</taxon>
        <taxon>Bacilli</taxon>
        <taxon>Bacillales</taxon>
        <taxon>Bacillaceae</taxon>
        <taxon>Heyndrickxia</taxon>
    </lineage>
</organism>
<evidence type="ECO:0000313" key="21">
    <source>
        <dbReference type="Proteomes" id="UP000391919"/>
    </source>
</evidence>
<comment type="similarity">
    <text evidence="2">Belongs to the bacterial diacylglycerol kinase family.</text>
</comment>
<comment type="cofactor">
    <cofactor evidence="18">
        <name>Mg(2+)</name>
        <dbReference type="ChEBI" id="CHEBI:18420"/>
    </cofactor>
    <text evidence="18">Mn(2+), Zn(2+), Cd(2+) and Co(2+) support activity to lesser extents.</text>
</comment>
<keyword evidence="7 17" id="KW-0547">Nucleotide-binding</keyword>
<keyword evidence="3" id="KW-1003">Cell membrane</keyword>
<dbReference type="EMBL" id="BKZQ01000008">
    <property type="protein sequence ID" value="GER69588.1"/>
    <property type="molecule type" value="Genomic_DNA"/>
</dbReference>
<feature type="transmembrane region" description="Helical" evidence="19">
    <location>
        <begin position="34"/>
        <end position="51"/>
    </location>
</feature>
<evidence type="ECO:0000256" key="4">
    <source>
        <dbReference type="ARBA" id="ARBA00022516"/>
    </source>
</evidence>
<evidence type="ECO:0000256" key="15">
    <source>
        <dbReference type="PIRSR" id="PIRSR600829-1"/>
    </source>
</evidence>
<keyword evidence="11" id="KW-0443">Lipid metabolism</keyword>
<accession>A0A5J4JGV5</accession>
<dbReference type="GO" id="GO:0005886">
    <property type="term" value="C:plasma membrane"/>
    <property type="evidence" value="ECO:0007669"/>
    <property type="project" value="UniProtKB-SubCell"/>
</dbReference>
<feature type="binding site" evidence="17">
    <location>
        <position position="29"/>
    </location>
    <ligand>
        <name>ATP</name>
        <dbReference type="ChEBI" id="CHEBI:30616"/>
    </ligand>
</feature>
<keyword evidence="12 19" id="KW-0472">Membrane</keyword>
<dbReference type="GO" id="GO:0008654">
    <property type="term" value="P:phospholipid biosynthetic process"/>
    <property type="evidence" value="ECO:0007669"/>
    <property type="project" value="UniProtKB-KW"/>
</dbReference>